<accession>A0A343TGT5</accession>
<evidence type="ECO:0000256" key="1">
    <source>
        <dbReference type="SAM" id="MobiDB-lite"/>
    </source>
</evidence>
<evidence type="ECO:0000313" key="3">
    <source>
        <dbReference type="Proteomes" id="UP000263012"/>
    </source>
</evidence>
<feature type="compositionally biased region" description="Basic and acidic residues" evidence="1">
    <location>
        <begin position="7"/>
        <end position="29"/>
    </location>
</feature>
<proteinExistence type="predicted"/>
<dbReference type="OrthoDB" id="346119at2157"/>
<dbReference type="KEGG" id="hdf:AArcSl_0657"/>
<dbReference type="EMBL" id="CP025066">
    <property type="protein sequence ID" value="AUX08307.1"/>
    <property type="molecule type" value="Genomic_DNA"/>
</dbReference>
<dbReference type="Proteomes" id="UP000263012">
    <property type="component" value="Chromosome"/>
</dbReference>
<keyword evidence="3" id="KW-1185">Reference proteome</keyword>
<dbReference type="Pfam" id="PF13412">
    <property type="entry name" value="HTH_24"/>
    <property type="match status" value="1"/>
</dbReference>
<dbReference type="AlphaFoldDB" id="A0A343TGT5"/>
<evidence type="ECO:0000313" key="2">
    <source>
        <dbReference type="EMBL" id="AUX08307.1"/>
    </source>
</evidence>
<name>A0A343TGT5_9EURY</name>
<dbReference type="InterPro" id="IPR036390">
    <property type="entry name" value="WH_DNA-bd_sf"/>
</dbReference>
<dbReference type="SUPFAM" id="SSF46785">
    <property type="entry name" value="Winged helix' DNA-binding domain"/>
    <property type="match status" value="1"/>
</dbReference>
<sequence length="100" mass="10938">MTANDTNRVESHNSVSRDAESAEIVSEHDARSRRIVEEARAIGGTTTRRDLVARTDLSATEVNDRLQKLADGGYVDLIGEPDHELIVLTCRGEHLAGGLR</sequence>
<feature type="region of interest" description="Disordered" evidence="1">
    <location>
        <begin position="1"/>
        <end position="29"/>
    </location>
</feature>
<reference evidence="3" key="1">
    <citation type="submission" date="2017-11" db="EMBL/GenBank/DDBJ databases">
        <title>Phenotypic and genomic properties of facultatively anaerobic sulfur-reducing natronoarchaea from hypersaline soda lakes.</title>
        <authorList>
            <person name="Sorokin D.Y."/>
            <person name="Kublanov I.V."/>
            <person name="Roman P."/>
            <person name="Sinninghe Damste J.S."/>
            <person name="Golyshin P.N."/>
            <person name="Rojo D."/>
            <person name="Ciordia S."/>
            <person name="Mena M.D.C."/>
            <person name="Ferrer M."/>
            <person name="Messina E."/>
            <person name="Smedile F."/>
            <person name="La Spada G."/>
            <person name="La Cono V."/>
            <person name="Yakimov M.M."/>
        </authorList>
    </citation>
    <scope>NUCLEOTIDE SEQUENCE [LARGE SCALE GENOMIC DNA]</scope>
    <source>
        <strain evidence="3">AArc-Sl</strain>
    </source>
</reference>
<gene>
    <name evidence="2" type="ORF">AArcSl_0657</name>
</gene>
<organism evidence="2 3">
    <name type="scientific">Halalkaliarchaeum desulfuricum</name>
    <dbReference type="NCBI Taxonomy" id="2055893"/>
    <lineage>
        <taxon>Archaea</taxon>
        <taxon>Methanobacteriati</taxon>
        <taxon>Methanobacteriota</taxon>
        <taxon>Stenosarchaea group</taxon>
        <taxon>Halobacteria</taxon>
        <taxon>Halobacteriales</taxon>
        <taxon>Haloferacaceae</taxon>
        <taxon>Halalkaliarchaeum</taxon>
    </lineage>
</organism>
<protein>
    <submittedName>
        <fullName evidence="2">Uncharacterized protein</fullName>
    </submittedName>
</protein>